<evidence type="ECO:0000259" key="2">
    <source>
        <dbReference type="SMART" id="SM01321"/>
    </source>
</evidence>
<dbReference type="PANTHER" id="PTHR33360">
    <property type="entry name" value="TRANSPOSASE FOR INSERTION SEQUENCE ELEMENT IS200"/>
    <property type="match status" value="1"/>
</dbReference>
<dbReference type="GO" id="GO:0004803">
    <property type="term" value="F:transposase activity"/>
    <property type="evidence" value="ECO:0007669"/>
    <property type="project" value="InterPro"/>
</dbReference>
<dbReference type="Proteomes" id="UP000290407">
    <property type="component" value="Unassembled WGS sequence"/>
</dbReference>
<gene>
    <name evidence="3" type="primary">tnpA</name>
    <name evidence="3" type="ORF">EQG79_27865</name>
</gene>
<dbReference type="SMART" id="SM01321">
    <property type="entry name" value="Y1_Tnp"/>
    <property type="match status" value="1"/>
</dbReference>
<dbReference type="Pfam" id="PF01797">
    <property type="entry name" value="Y1_Tnp"/>
    <property type="match status" value="1"/>
</dbReference>
<feature type="region of interest" description="Disordered" evidence="1">
    <location>
        <begin position="132"/>
        <end position="151"/>
    </location>
</feature>
<dbReference type="AlphaFoldDB" id="A0A4Q2UGX0"/>
<evidence type="ECO:0000313" key="4">
    <source>
        <dbReference type="Proteomes" id="UP000290407"/>
    </source>
</evidence>
<dbReference type="NCBIfam" id="NF033573">
    <property type="entry name" value="transpos_IS200"/>
    <property type="match status" value="1"/>
</dbReference>
<evidence type="ECO:0000313" key="3">
    <source>
        <dbReference type="EMBL" id="RYC66661.1"/>
    </source>
</evidence>
<dbReference type="GO" id="GO:0003677">
    <property type="term" value="F:DNA binding"/>
    <property type="evidence" value="ECO:0007669"/>
    <property type="project" value="InterPro"/>
</dbReference>
<dbReference type="InterPro" id="IPR002686">
    <property type="entry name" value="Transposase_17"/>
</dbReference>
<dbReference type="PANTHER" id="PTHR33360:SF2">
    <property type="entry name" value="TRANSPOSASE FOR INSERTION SEQUENCE ELEMENT IS200"/>
    <property type="match status" value="1"/>
</dbReference>
<keyword evidence="4" id="KW-1185">Reference proteome</keyword>
<name>A0A4Q2UGX0_9BACT</name>
<dbReference type="RefSeq" id="WP_129606045.1">
    <property type="nucleotide sequence ID" value="NZ_SBLB01000012.1"/>
</dbReference>
<dbReference type="GO" id="GO:0006313">
    <property type="term" value="P:DNA transposition"/>
    <property type="evidence" value="ECO:0007669"/>
    <property type="project" value="InterPro"/>
</dbReference>
<dbReference type="InterPro" id="IPR036515">
    <property type="entry name" value="Transposase_17_sf"/>
</dbReference>
<accession>A0A4Q2UGX0</accession>
<proteinExistence type="predicted"/>
<dbReference type="Gene3D" id="3.30.70.1290">
    <property type="entry name" value="Transposase IS200-like"/>
    <property type="match status" value="1"/>
</dbReference>
<comment type="caution">
    <text evidence="3">The sequence shown here is derived from an EMBL/GenBank/DDBJ whole genome shotgun (WGS) entry which is preliminary data.</text>
</comment>
<dbReference type="SUPFAM" id="SSF143422">
    <property type="entry name" value="Transposase IS200-like"/>
    <property type="match status" value="1"/>
</dbReference>
<reference evidence="3 4" key="1">
    <citation type="submission" date="2019-01" db="EMBL/GenBank/DDBJ databases">
        <title>Spirosoma flava sp. nov., a propanil-degrading bacterium isolated from herbicide-contaminated soil.</title>
        <authorList>
            <person name="Zhang L."/>
            <person name="Jiang J.-D."/>
        </authorList>
    </citation>
    <scope>NUCLEOTIDE SEQUENCE [LARGE SCALE GENOMIC DNA]</scope>
    <source>
        <strain evidence="3 4">TY50</strain>
    </source>
</reference>
<evidence type="ECO:0000256" key="1">
    <source>
        <dbReference type="SAM" id="MobiDB-lite"/>
    </source>
</evidence>
<protein>
    <submittedName>
        <fullName evidence="3">IS200/IS605 family transposase</fullName>
    </submittedName>
</protein>
<sequence length="151" mass="17886">MSKYKKQSHVVWKCDYHIVWTPKYRFRVLTGLVKDLVEHDIRLLSEWKSCEVIELSVQADHIHLVISIPPKVSVSDLMGTLKGKLAIKLFKSYPQLKQKPYWGNHFWARGYFVNTVGINEDQIRRYVKYQEGEDRKEEKQSTNFDLFDPPS</sequence>
<feature type="domain" description="Transposase IS200-like" evidence="2">
    <location>
        <begin position="11"/>
        <end position="130"/>
    </location>
</feature>
<dbReference type="EMBL" id="SBLB01000012">
    <property type="protein sequence ID" value="RYC66661.1"/>
    <property type="molecule type" value="Genomic_DNA"/>
</dbReference>
<organism evidence="3 4">
    <name type="scientific">Spirosoma sordidisoli</name>
    <dbReference type="NCBI Taxonomy" id="2502893"/>
    <lineage>
        <taxon>Bacteria</taxon>
        <taxon>Pseudomonadati</taxon>
        <taxon>Bacteroidota</taxon>
        <taxon>Cytophagia</taxon>
        <taxon>Cytophagales</taxon>
        <taxon>Cytophagaceae</taxon>
        <taxon>Spirosoma</taxon>
    </lineage>
</organism>